<dbReference type="SUPFAM" id="SSF55418">
    <property type="entry name" value="eIF4e-like"/>
    <property type="match status" value="1"/>
</dbReference>
<keyword evidence="3" id="KW-1185">Reference proteome</keyword>
<name>A0A830HU58_9CHLO</name>
<gene>
    <name evidence="2" type="ORF">PPROV_000923900</name>
</gene>
<evidence type="ECO:0000313" key="3">
    <source>
        <dbReference type="Proteomes" id="UP000660262"/>
    </source>
</evidence>
<protein>
    <submittedName>
        <fullName evidence="2">Uncharacterized protein</fullName>
    </submittedName>
</protein>
<dbReference type="InterPro" id="IPR023398">
    <property type="entry name" value="TIF_eIF4e-like"/>
</dbReference>
<evidence type="ECO:0000313" key="2">
    <source>
        <dbReference type="EMBL" id="GHP10508.1"/>
    </source>
</evidence>
<feature type="region of interest" description="Disordered" evidence="1">
    <location>
        <begin position="123"/>
        <end position="148"/>
    </location>
</feature>
<feature type="compositionally biased region" description="Low complexity" evidence="1">
    <location>
        <begin position="123"/>
        <end position="135"/>
    </location>
</feature>
<sequence>MAGSAPTPVVVDLTSSCVDTLKEDDDDGAPLDVSWPPPALCLKNDNALDDEYDKVHHNNDVVVCDLTSLPDSQPLQVQEPLDVGFFSTRSPARQKKKQKLAPSALDDTPEARLARAAYAAAMPPDADNPADVAKATQRAAGASSRGQQQHILDGLSWTWAHRASTTTAANATSNEYVGKWTTCSWPSSLWPAIASATEQGSLGRVSKAMLKDDDPAANPEGKMMLCVYAEDYRDAKDIARIGFALCRVAIQSGHGDVLHTANGARRTLHFKPDCFTIEGRYALPTPHTKSIGQTAIYNFQPHFEDVPTTVFKRGERCCRCVVVEPGPAQAIDGAAEPLDAIHTTSFWTRAANNGAPWFGDASHPLAVKAKLLIDANGNVTHTPPSELL</sequence>
<dbReference type="OrthoDB" id="10067381at2759"/>
<dbReference type="Gene3D" id="3.30.760.10">
    <property type="entry name" value="RNA Cap, Translation Initiation Factor Eif4e"/>
    <property type="match status" value="1"/>
</dbReference>
<dbReference type="InterPro" id="IPR015034">
    <property type="entry name" value="Bles03"/>
</dbReference>
<evidence type="ECO:0000256" key="1">
    <source>
        <dbReference type="SAM" id="MobiDB-lite"/>
    </source>
</evidence>
<proteinExistence type="predicted"/>
<dbReference type="AlphaFoldDB" id="A0A830HU58"/>
<reference evidence="2" key="1">
    <citation type="submission" date="2020-10" db="EMBL/GenBank/DDBJ databases">
        <title>Unveiling of a novel bifunctional photoreceptor, Dualchrome1, isolated from a cosmopolitan green alga.</title>
        <authorList>
            <person name="Suzuki S."/>
            <person name="Kawachi M."/>
        </authorList>
    </citation>
    <scope>NUCLEOTIDE SEQUENCE</scope>
    <source>
        <strain evidence="2">NIES 2893</strain>
    </source>
</reference>
<dbReference type="Proteomes" id="UP000660262">
    <property type="component" value="Unassembled WGS sequence"/>
</dbReference>
<dbReference type="Pfam" id="PF08939">
    <property type="entry name" value="Bles03"/>
    <property type="match status" value="1"/>
</dbReference>
<dbReference type="EMBL" id="BNJQ01000029">
    <property type="protein sequence ID" value="GHP10508.1"/>
    <property type="molecule type" value="Genomic_DNA"/>
</dbReference>
<accession>A0A830HU58</accession>
<comment type="caution">
    <text evidence="2">The sequence shown here is derived from an EMBL/GenBank/DDBJ whole genome shotgun (WGS) entry which is preliminary data.</text>
</comment>
<organism evidence="2 3">
    <name type="scientific">Pycnococcus provasolii</name>
    <dbReference type="NCBI Taxonomy" id="41880"/>
    <lineage>
        <taxon>Eukaryota</taxon>
        <taxon>Viridiplantae</taxon>
        <taxon>Chlorophyta</taxon>
        <taxon>Pseudoscourfieldiophyceae</taxon>
        <taxon>Pseudoscourfieldiales</taxon>
        <taxon>Pycnococcaceae</taxon>
        <taxon>Pycnococcus</taxon>
    </lineage>
</organism>